<feature type="region of interest" description="Disordered" evidence="1">
    <location>
        <begin position="488"/>
        <end position="512"/>
    </location>
</feature>
<feature type="compositionally biased region" description="Polar residues" evidence="1">
    <location>
        <begin position="661"/>
        <end position="677"/>
    </location>
</feature>
<feature type="region of interest" description="Disordered" evidence="1">
    <location>
        <begin position="645"/>
        <end position="677"/>
    </location>
</feature>
<dbReference type="Pfam" id="PF15499">
    <property type="entry name" value="Peptidase_C98"/>
    <property type="match status" value="1"/>
</dbReference>
<dbReference type="PANTHER" id="PTHR15294">
    <property type="entry name" value="RETINOVIN-RELATED"/>
    <property type="match status" value="1"/>
</dbReference>
<feature type="region of interest" description="Disordered" evidence="1">
    <location>
        <begin position="590"/>
        <end position="616"/>
    </location>
</feature>
<dbReference type="PANTHER" id="PTHR15294:SF3">
    <property type="entry name" value="SUMO-SPECIFIC ISOPEPTIDASE USPL1"/>
    <property type="match status" value="1"/>
</dbReference>
<feature type="compositionally biased region" description="Polar residues" evidence="1">
    <location>
        <begin position="645"/>
        <end position="654"/>
    </location>
</feature>
<evidence type="ECO:0000313" key="3">
    <source>
        <dbReference type="Proteomes" id="UP000694871"/>
    </source>
</evidence>
<feature type="region of interest" description="Disordered" evidence="1">
    <location>
        <begin position="864"/>
        <end position="889"/>
    </location>
</feature>
<organism evidence="3 4">
    <name type="scientific">Gekko japonicus</name>
    <name type="common">Schlegel's Japanese gecko</name>
    <dbReference type="NCBI Taxonomy" id="146911"/>
    <lineage>
        <taxon>Eukaryota</taxon>
        <taxon>Metazoa</taxon>
        <taxon>Chordata</taxon>
        <taxon>Craniata</taxon>
        <taxon>Vertebrata</taxon>
        <taxon>Euteleostomi</taxon>
        <taxon>Lepidosauria</taxon>
        <taxon>Squamata</taxon>
        <taxon>Bifurcata</taxon>
        <taxon>Gekkota</taxon>
        <taxon>Gekkonidae</taxon>
        <taxon>Gekkoninae</taxon>
        <taxon>Gekko</taxon>
    </lineage>
</organism>
<proteinExistence type="predicted"/>
<sequence length="1042" mass="116654">MMDYQKIGNGLQVAGIGAPALHMVGYLGKDSKSAEIIPGGHCPLCKKKGLMQVLQTYRINFQESVLFCENPQCIYPLGFGSLSNIIVPIDPKDYSSQVTCRKRKFFETSLVTTPKSASKPDLAPRYNGENLFGTHSRQPDFSSATQPNFNNATESAQQEMEAQEHSPDTLIVQKQVLSNSEPCSSVSKILHQGNTFLSEPRWLQWRNVHALCWLDCILSVLVHLETLKIILTRSVSENLSVIHRLLAVYNQATALVNNCQRGELISEAPGDVLSRAESHLNEIRNTVFEQLQPRLKCTLGKEETPVFAFPLLLQNDPQIEKLFLHSFSWKFECLQCGHQVNDRCQKTLTTFTNIIPEWHPLNAVHVAPCNNCNHRTQRRKMVLEKIPSVLMMHFVEGLPHNDLMTYSFQFEEDSYRITAVLQYLQKSKHFVAWIFNSDGTWLECDDLKGSYCSKHERFGVPPSEVHIVIWERKPPQVTKELNLQLQKGGAREVPLQKAETNSPGKQLDEEATDDTPLLCPKEDLSNAHFSDTQNVVGNDKSNLLWGFENLKDDDEITLTLVNITLDSNGKSLEDTSVTESCPVAEMLQQQDPGRVSVSPLSENPRASLHGGRPNNASTFVMPALSPSNYSPKTLPVQTTLAQNNANPVQASSGSGREKLRSNISRTTSLTSAQETPNALQHTRVVTANSQIAAPKRSSWLPSQKKTKPFITSWVKGLHEQNPFMPKSFLTNNRTESSQKPLQKEIIANPLIKGPSHFGGFLPKHSERKLKKLEKRAFPSLPSASSLVASHPIEKQTFRGEGTVSKIPVTSMLDKQVQPKQNHSGNKNLTAAENGEKSNSYTARQLRIQFRKLCKNKKLALLEKPVNTQVRNKSSPKKSMKEQSQLGSQEENYSLQNLLRELQHHIEAEDGKSVISPDTTTSQCSSDDIISELLSPATTLASPELPAEEECKYLEMGVCTIESPVSSEKAECAEYLNHNYYIPEKEGLRGGPPDILVNESPMNKFYFESPTKHDILKEFPSSELNSIIDSDEVIHHFDESLLI</sequence>
<evidence type="ECO:0000259" key="2">
    <source>
        <dbReference type="PROSITE" id="PS50235"/>
    </source>
</evidence>
<dbReference type="GeneID" id="107122494"/>
<dbReference type="InterPro" id="IPR028890">
    <property type="entry name" value="Peptidase_C98"/>
</dbReference>
<feature type="region of interest" description="Disordered" evidence="1">
    <location>
        <begin position="137"/>
        <end position="160"/>
    </location>
</feature>
<feature type="compositionally biased region" description="Polar residues" evidence="1">
    <location>
        <begin position="817"/>
        <end position="837"/>
    </location>
</feature>
<feature type="domain" description="USP" evidence="2">
    <location>
        <begin position="203"/>
        <end position="473"/>
    </location>
</feature>
<dbReference type="InterPro" id="IPR028889">
    <property type="entry name" value="USP"/>
</dbReference>
<dbReference type="Proteomes" id="UP000694871">
    <property type="component" value="Unplaced"/>
</dbReference>
<dbReference type="Pfam" id="PF15509">
    <property type="entry name" value="DUF4650"/>
    <property type="match status" value="1"/>
</dbReference>
<dbReference type="RefSeq" id="XP_015281082.1">
    <property type="nucleotide sequence ID" value="XM_015425596.1"/>
</dbReference>
<accession>A0ABM1L545</accession>
<dbReference type="InterPro" id="IPR038765">
    <property type="entry name" value="Papain-like_cys_pep_sf"/>
</dbReference>
<feature type="region of interest" description="Disordered" evidence="1">
    <location>
        <begin position="814"/>
        <end position="837"/>
    </location>
</feature>
<keyword evidence="3" id="KW-1185">Reference proteome</keyword>
<evidence type="ECO:0000313" key="4">
    <source>
        <dbReference type="RefSeq" id="XP_015281082.1"/>
    </source>
</evidence>
<gene>
    <name evidence="4" type="primary">USPL1</name>
</gene>
<evidence type="ECO:0000256" key="1">
    <source>
        <dbReference type="SAM" id="MobiDB-lite"/>
    </source>
</evidence>
<reference evidence="4" key="1">
    <citation type="submission" date="2025-08" db="UniProtKB">
        <authorList>
            <consortium name="RefSeq"/>
        </authorList>
    </citation>
    <scope>IDENTIFICATION</scope>
</reference>
<dbReference type="SUPFAM" id="SSF54001">
    <property type="entry name" value="Cysteine proteinases"/>
    <property type="match status" value="1"/>
</dbReference>
<protein>
    <submittedName>
        <fullName evidence="4">SUMO-specific isopeptidase USPL1</fullName>
    </submittedName>
</protein>
<dbReference type="PROSITE" id="PS50235">
    <property type="entry name" value="USP_3"/>
    <property type="match status" value="1"/>
</dbReference>
<dbReference type="InterPro" id="IPR029388">
    <property type="entry name" value="DUF4650"/>
</dbReference>
<name>A0ABM1L545_GEKJA</name>
<dbReference type="InterPro" id="IPR033505">
    <property type="entry name" value="USPL1"/>
</dbReference>